<dbReference type="SUPFAM" id="SSF51445">
    <property type="entry name" value="(Trans)glycosidases"/>
    <property type="match status" value="1"/>
</dbReference>
<keyword evidence="6" id="KW-0964">Secreted</keyword>
<keyword evidence="7 12" id="KW-0732">Signal</keyword>
<reference evidence="16 17" key="1">
    <citation type="journal article" date="2020" name="Nat. Commun.">
        <title>Genome of Tripterygium wilfordii and identification of cytochrome P450 involved in triptolide biosynthesis.</title>
        <authorList>
            <person name="Tu L."/>
            <person name="Su P."/>
            <person name="Zhang Z."/>
            <person name="Gao L."/>
            <person name="Wang J."/>
            <person name="Hu T."/>
            <person name="Zhou J."/>
            <person name="Zhang Y."/>
            <person name="Zhao Y."/>
            <person name="Liu Y."/>
            <person name="Song Y."/>
            <person name="Tong Y."/>
            <person name="Lu Y."/>
            <person name="Yang J."/>
            <person name="Xu C."/>
            <person name="Jia M."/>
            <person name="Peters R.J."/>
            <person name="Huang L."/>
            <person name="Gao W."/>
        </authorList>
    </citation>
    <scope>NUCLEOTIDE SEQUENCE [LARGE SCALE GENOMIC DNA]</scope>
    <source>
        <strain evidence="17">cv. XIE 37</strain>
        <tissue evidence="16">Leaf</tissue>
    </source>
</reference>
<dbReference type="GO" id="GO:0005975">
    <property type="term" value="P:carbohydrate metabolic process"/>
    <property type="evidence" value="ECO:0007669"/>
    <property type="project" value="InterPro"/>
</dbReference>
<dbReference type="PRINTS" id="PR00742">
    <property type="entry name" value="GLHYDRLASE35"/>
</dbReference>
<dbReference type="InParanoid" id="A0A7J7DUH2"/>
<dbReference type="Pfam" id="PF17834">
    <property type="entry name" value="GHD"/>
    <property type="match status" value="1"/>
</dbReference>
<accession>A0A7J7DUH2</accession>
<dbReference type="FunFam" id="2.60.120.260:FF:000142">
    <property type="entry name" value="Beta-galactosidase"/>
    <property type="match status" value="1"/>
</dbReference>
<organism evidence="16 17">
    <name type="scientific">Tripterygium wilfordii</name>
    <name type="common">Thunder God vine</name>
    <dbReference type="NCBI Taxonomy" id="458696"/>
    <lineage>
        <taxon>Eukaryota</taxon>
        <taxon>Viridiplantae</taxon>
        <taxon>Streptophyta</taxon>
        <taxon>Embryophyta</taxon>
        <taxon>Tracheophyta</taxon>
        <taxon>Spermatophyta</taxon>
        <taxon>Magnoliopsida</taxon>
        <taxon>eudicotyledons</taxon>
        <taxon>Gunneridae</taxon>
        <taxon>Pentapetalae</taxon>
        <taxon>rosids</taxon>
        <taxon>fabids</taxon>
        <taxon>Celastrales</taxon>
        <taxon>Celastraceae</taxon>
        <taxon>Tripterygium</taxon>
    </lineage>
</organism>
<comment type="similarity">
    <text evidence="3 11">Belongs to the glycosyl hydrolase 35 family.</text>
</comment>
<evidence type="ECO:0000256" key="7">
    <source>
        <dbReference type="ARBA" id="ARBA00022729"/>
    </source>
</evidence>
<dbReference type="AlphaFoldDB" id="A0A7J7DUH2"/>
<evidence type="ECO:0000256" key="10">
    <source>
        <dbReference type="ARBA" id="ARBA00023295"/>
    </source>
</evidence>
<dbReference type="InterPro" id="IPR017853">
    <property type="entry name" value="GH"/>
</dbReference>
<dbReference type="InterPro" id="IPR041392">
    <property type="entry name" value="GHD"/>
</dbReference>
<evidence type="ECO:0000256" key="1">
    <source>
        <dbReference type="ARBA" id="ARBA00001412"/>
    </source>
</evidence>
<protein>
    <recommendedName>
        <fullName evidence="4">beta-galactosidase</fullName>
        <ecNumber evidence="4">3.2.1.23</ecNumber>
    </recommendedName>
</protein>
<evidence type="ECO:0000256" key="12">
    <source>
        <dbReference type="SAM" id="SignalP"/>
    </source>
</evidence>
<comment type="catalytic activity">
    <reaction evidence="1">
        <text>Hydrolysis of terminal non-reducing beta-D-galactose residues in beta-D-galactosides.</text>
        <dbReference type="EC" id="3.2.1.23"/>
    </reaction>
</comment>
<name>A0A7J7DUH2_TRIWF</name>
<feature type="domain" description="Beta-galactosidase galactose-binding" evidence="15">
    <location>
        <begin position="660"/>
        <end position="749"/>
    </location>
</feature>
<feature type="domain" description="Glycoside hydrolase 35 catalytic" evidence="13">
    <location>
        <begin position="32"/>
        <end position="259"/>
    </location>
</feature>
<dbReference type="InterPro" id="IPR001944">
    <property type="entry name" value="Glycoside_Hdrlase_35"/>
</dbReference>
<evidence type="ECO:0000256" key="3">
    <source>
        <dbReference type="ARBA" id="ARBA00009809"/>
    </source>
</evidence>
<keyword evidence="9" id="KW-0325">Glycoprotein</keyword>
<keyword evidence="8" id="KW-0378">Hydrolase</keyword>
<dbReference type="EMBL" id="JAAARO010000003">
    <property type="protein sequence ID" value="KAF5750010.1"/>
    <property type="molecule type" value="Genomic_DNA"/>
</dbReference>
<dbReference type="InterPro" id="IPR048913">
    <property type="entry name" value="BetaGal_gal-bd"/>
</dbReference>
<keyword evidence="10" id="KW-0326">Glycosidase</keyword>
<dbReference type="FunFam" id="2.60.120.260:FF:000097">
    <property type="entry name" value="Beta-galactosidase"/>
    <property type="match status" value="1"/>
</dbReference>
<gene>
    <name evidence="16" type="ORF">HS088_TW03G00339</name>
</gene>
<dbReference type="EC" id="3.2.1.23" evidence="4"/>
<evidence type="ECO:0000256" key="8">
    <source>
        <dbReference type="ARBA" id="ARBA00022801"/>
    </source>
</evidence>
<evidence type="ECO:0000313" key="17">
    <source>
        <dbReference type="Proteomes" id="UP000593562"/>
    </source>
</evidence>
<keyword evidence="5" id="KW-0052">Apoplast</keyword>
<feature type="signal peptide" evidence="12">
    <location>
        <begin position="1"/>
        <end position="17"/>
    </location>
</feature>
<dbReference type="GO" id="GO:0004565">
    <property type="term" value="F:beta-galactosidase activity"/>
    <property type="evidence" value="ECO:0007669"/>
    <property type="project" value="UniProtKB-EC"/>
</dbReference>
<evidence type="ECO:0000256" key="4">
    <source>
        <dbReference type="ARBA" id="ARBA00012756"/>
    </source>
</evidence>
<dbReference type="Gene3D" id="3.20.20.80">
    <property type="entry name" value="Glycosidases"/>
    <property type="match status" value="2"/>
</dbReference>
<proteinExistence type="inferred from homology"/>
<dbReference type="Proteomes" id="UP000593562">
    <property type="component" value="Unassembled WGS sequence"/>
</dbReference>
<comment type="caution">
    <text evidence="16">The sequence shown here is derived from an EMBL/GenBank/DDBJ whole genome shotgun (WGS) entry which is preliminary data.</text>
</comment>
<dbReference type="GO" id="GO:0048046">
    <property type="term" value="C:apoplast"/>
    <property type="evidence" value="ECO:0007669"/>
    <property type="project" value="UniProtKB-SubCell"/>
</dbReference>
<evidence type="ECO:0000259" key="15">
    <source>
        <dbReference type="Pfam" id="PF21467"/>
    </source>
</evidence>
<evidence type="ECO:0000259" key="14">
    <source>
        <dbReference type="Pfam" id="PF17834"/>
    </source>
</evidence>
<feature type="domain" description="Beta-galactosidase beta-sandwich" evidence="14">
    <location>
        <begin position="393"/>
        <end position="449"/>
    </location>
</feature>
<keyword evidence="17" id="KW-1185">Reference proteome</keyword>
<evidence type="ECO:0000256" key="9">
    <source>
        <dbReference type="ARBA" id="ARBA00023180"/>
    </source>
</evidence>
<evidence type="ECO:0000313" key="16">
    <source>
        <dbReference type="EMBL" id="KAF5750010.1"/>
    </source>
</evidence>
<evidence type="ECO:0000256" key="11">
    <source>
        <dbReference type="RuleBase" id="RU003679"/>
    </source>
</evidence>
<dbReference type="SUPFAM" id="SSF49785">
    <property type="entry name" value="Galactose-binding domain-like"/>
    <property type="match status" value="2"/>
</dbReference>
<evidence type="ECO:0000256" key="2">
    <source>
        <dbReference type="ARBA" id="ARBA00004271"/>
    </source>
</evidence>
<feature type="chain" id="PRO_5029808198" description="beta-galactosidase" evidence="12">
    <location>
        <begin position="18"/>
        <end position="772"/>
    </location>
</feature>
<dbReference type="Gene3D" id="2.60.120.260">
    <property type="entry name" value="Galactose-binding domain-like"/>
    <property type="match status" value="1"/>
</dbReference>
<feature type="domain" description="Glycoside hydrolase 35 catalytic" evidence="13">
    <location>
        <begin position="288"/>
        <end position="368"/>
    </location>
</feature>
<dbReference type="Pfam" id="PF21467">
    <property type="entry name" value="BetaGal_gal-bd"/>
    <property type="match status" value="1"/>
</dbReference>
<dbReference type="PANTHER" id="PTHR23421">
    <property type="entry name" value="BETA-GALACTOSIDASE RELATED"/>
    <property type="match status" value="1"/>
</dbReference>
<dbReference type="InterPro" id="IPR008979">
    <property type="entry name" value="Galactose-bd-like_sf"/>
</dbReference>
<sequence>MLVFFIAGLALLSSSFSSSNIATTVEYDSNAIIINGERKIIFSGAIHYPRSTPEMWPDLINKAKEGGLDAIESYVFWDLHEPRPRQYDFSGNLDFIKFFQLIQEAGLYAILRIGPYICAEWNYGGFPVWLHNKPGIELRTNNEIYKNEMEIFTTKIVDMCKEAELFAPQGGPIIIAQQIENEYGNVMKGYGEAGKEYVKWCAEMAVAQDIGVPWIMCQQNDAPHPIINTCNGFYCHHFTPHNPKGPKMFTENWTGWLDILFLNQLIILCSQNDHIHKILENFVFLLRFKRWGGRDPYRTAQDLAYSVALLFQTGGVLNNYYMYHGGTNFGRSSGGPFYVTSYDYDAPLDEYGNLNQPKWGHLEQLHAAIKIGEKLLTNSKPKTKEFGAGVHLTMYADDVTGERFCFLSNSNEKVDANVDVHNDGKFSVPAWSVSVLQNCNTEIYNTAKVTTPTEHYSGYSEDSPKLKWTWTPEPMEDTLQGKGTFTAPELLDQKKATSDKSDYLWYMTSVNINEDSLKEATLHVSTRGQVLHAYVNQKLIGSQFYKKADNVHSVEGNDYGFVFERLISLKLGENTIALLSATVGLASDGEYFDKKPTGIVEGLVILVVNNVKGNTIIDLTSNVWSYKVGLHGEAKHFYDPKSPQSNQWRSSESLPTSRPMTWYKASFEAPIGTLPVVMDLQGMGKGHAWVNGKSIGRYWPTQIAETNGCSDTCDYRGPYNDQKCMKNCGNPSQRWYHVPRSFLNNNGENTLILFEEFGGDPSSVTTGTVKLT</sequence>
<dbReference type="Pfam" id="PF01301">
    <property type="entry name" value="Glyco_hydro_35"/>
    <property type="match status" value="2"/>
</dbReference>
<evidence type="ECO:0000256" key="6">
    <source>
        <dbReference type="ARBA" id="ARBA00022525"/>
    </source>
</evidence>
<dbReference type="InterPro" id="IPR031330">
    <property type="entry name" value="Gly_Hdrlase_35_cat"/>
</dbReference>
<evidence type="ECO:0000259" key="13">
    <source>
        <dbReference type="Pfam" id="PF01301"/>
    </source>
</evidence>
<evidence type="ECO:0000256" key="5">
    <source>
        <dbReference type="ARBA" id="ARBA00022523"/>
    </source>
</evidence>
<comment type="subcellular location">
    <subcellularLocation>
        <location evidence="2">Secreted</location>
        <location evidence="2">Extracellular space</location>
        <location evidence="2">Apoplast</location>
    </subcellularLocation>
</comment>